<organism evidence="1">
    <name type="scientific">Spironucleus salmonicida</name>
    <dbReference type="NCBI Taxonomy" id="348837"/>
    <lineage>
        <taxon>Eukaryota</taxon>
        <taxon>Metamonada</taxon>
        <taxon>Diplomonadida</taxon>
        <taxon>Hexamitidae</taxon>
        <taxon>Hexamitinae</taxon>
        <taxon>Spironucleus</taxon>
    </lineage>
</organism>
<dbReference type="EMBL" id="KI546159">
    <property type="protein sequence ID" value="EST42502.1"/>
    <property type="molecule type" value="Genomic_DNA"/>
</dbReference>
<gene>
    <name evidence="1" type="ORF">SS50377_17808</name>
    <name evidence="2" type="ORF">SS50377_27940</name>
</gene>
<sequence length="478" mass="54681">MTLEEVQRKYANMCLLEAHETTKQLLDSIHNLETDISSLKTEFSALDAFITVYNEDIVPRSQALIIEHQKLSQLLLTQTALSFPEAQFRQVKALLPGFPNLASFLTLDQCLNAAFVQLFLQFFPAPVGAETVHNSTFHSILTEYLKNVFSQPIQTPELARVTKAFQPQRFRIGANGRLQSVPCSVHAGSACELLTEIYQFLISANQMLLQEFGDNDELFVVFSRYQQDFQHSFYRAVIAERKRAKVAGLVGVMRDAKNFISSLHKIEFEEVSDFRALALSCLQKLPDFIKQLIQSQVTDLLNIQGQTFAQQAGAFISYIVSIIETEFESGLKELQFSEICSEQLIFSLQELESSHDAFTRIFIEKIPKSTKVMEQAATVDQILRVYLMLKEGAKAGSLLCILTKSINNLVQLSVLQRAELYGHRFKSIKEMQQGDRSDFMSIFSEKFQRQIREIFQRFKNFVEIDVEFENDVYSLFEQ</sequence>
<dbReference type="Proteomes" id="UP000018208">
    <property type="component" value="Unassembled WGS sequence"/>
</dbReference>
<proteinExistence type="predicted"/>
<evidence type="ECO:0000313" key="2">
    <source>
        <dbReference type="EMBL" id="KAH0569968.1"/>
    </source>
</evidence>
<reference evidence="1 2" key="1">
    <citation type="journal article" date="2014" name="PLoS Genet.">
        <title>The Genome of Spironucleus salmonicida Highlights a Fish Pathogen Adapted to Fluctuating Environments.</title>
        <authorList>
            <person name="Xu F."/>
            <person name="Jerlstrom-Hultqvist J."/>
            <person name="Einarsson E."/>
            <person name="Astvaldsson A."/>
            <person name="Svard S.G."/>
            <person name="Andersson J.O."/>
        </authorList>
    </citation>
    <scope>NUCLEOTIDE SEQUENCE</scope>
    <source>
        <strain evidence="2">ATCC 50377</strain>
    </source>
</reference>
<name>V6LDE4_9EUKA</name>
<dbReference type="VEuPathDB" id="GiardiaDB:SS50377_27940"/>
<reference evidence="2" key="2">
    <citation type="submission" date="2020-12" db="EMBL/GenBank/DDBJ databases">
        <title>New Spironucleus salmonicida genome in near-complete chromosomes.</title>
        <authorList>
            <person name="Xu F."/>
            <person name="Kurt Z."/>
            <person name="Jimenez-Gonzalez A."/>
            <person name="Astvaldsson A."/>
            <person name="Andersson J.O."/>
            <person name="Svard S.G."/>
        </authorList>
    </citation>
    <scope>NUCLEOTIDE SEQUENCE</scope>
    <source>
        <strain evidence="2">ATCC 50377</strain>
    </source>
</reference>
<dbReference type="AlphaFoldDB" id="V6LDE4"/>
<keyword evidence="3" id="KW-1185">Reference proteome</keyword>
<evidence type="ECO:0000313" key="1">
    <source>
        <dbReference type="EMBL" id="EST42502.1"/>
    </source>
</evidence>
<accession>V6LDE4</accession>
<protein>
    <submittedName>
        <fullName evidence="1">Uncharacterized protein</fullName>
    </submittedName>
</protein>
<dbReference type="EMBL" id="AUWU02000008">
    <property type="protein sequence ID" value="KAH0569968.1"/>
    <property type="molecule type" value="Genomic_DNA"/>
</dbReference>
<evidence type="ECO:0000313" key="3">
    <source>
        <dbReference type="Proteomes" id="UP000018208"/>
    </source>
</evidence>